<dbReference type="AlphaFoldDB" id="A0A1Z8BG65"/>
<evidence type="ECO:0000313" key="1">
    <source>
        <dbReference type="EMBL" id="OUS21560.1"/>
    </source>
</evidence>
<gene>
    <name evidence="1" type="ORF">A9Q93_00630</name>
</gene>
<dbReference type="RefSeq" id="WP_303685440.1">
    <property type="nucleotide sequence ID" value="NZ_CAJXYO010000027.1"/>
</dbReference>
<reference evidence="2" key="1">
    <citation type="journal article" date="2017" name="Proc. Natl. Acad. Sci. U.S.A.">
        <title>Simulation of Deepwater Horizon oil plume reveals substrate specialization within a complex community of hydrocarbon-degraders.</title>
        <authorList>
            <person name="Hu P."/>
            <person name="Dubinsky E.A."/>
            <person name="Probst A.J."/>
            <person name="Wang J."/>
            <person name="Sieber C.M.K."/>
            <person name="Tom L.M."/>
            <person name="Gardinali P."/>
            <person name="Banfield J.F."/>
            <person name="Atlas R.M."/>
            <person name="Andersen G.L."/>
        </authorList>
    </citation>
    <scope>NUCLEOTIDE SEQUENCE [LARGE SCALE GENOMIC DNA]</scope>
</reference>
<protein>
    <submittedName>
        <fullName evidence="1">Uncharacterized protein</fullName>
    </submittedName>
</protein>
<accession>A0A1Z8BG65</accession>
<evidence type="ECO:0000313" key="2">
    <source>
        <dbReference type="Proteomes" id="UP000196102"/>
    </source>
</evidence>
<proteinExistence type="predicted"/>
<sequence>MRIKKKYFPIILLILCFIINACSKEGIENYQTEESQNFISKISANAILDDGRFLSLIEKNDRLLNKNYNLELLNQLVAEENDDVELLGQSLGFETTSEFINFQNEFVQDLNYLQDTYNIKEISEIELVDLIHQTGYYNSQVESDPFCDRERRNCLVQASAAYTLEAVGCSALNLTLFGGVVCYGVITALYLSEVDDCDIQYQRCGAS</sequence>
<dbReference type="EMBL" id="MAAX01000014">
    <property type="protein sequence ID" value="OUS21560.1"/>
    <property type="molecule type" value="Genomic_DNA"/>
</dbReference>
<comment type="caution">
    <text evidence="1">The sequence shown here is derived from an EMBL/GenBank/DDBJ whole genome shotgun (WGS) entry which is preliminary data.</text>
</comment>
<name>A0A1Z8BG65_9FLAO</name>
<dbReference type="Proteomes" id="UP000196102">
    <property type="component" value="Unassembled WGS sequence"/>
</dbReference>
<organism evidence="1 2">
    <name type="scientific">Nonlabens dokdonensis</name>
    <dbReference type="NCBI Taxonomy" id="328515"/>
    <lineage>
        <taxon>Bacteria</taxon>
        <taxon>Pseudomonadati</taxon>
        <taxon>Bacteroidota</taxon>
        <taxon>Flavobacteriia</taxon>
        <taxon>Flavobacteriales</taxon>
        <taxon>Flavobacteriaceae</taxon>
        <taxon>Nonlabens</taxon>
    </lineage>
</organism>